<proteinExistence type="predicted"/>
<dbReference type="PROSITE" id="PS51736">
    <property type="entry name" value="RECOMBINASES_3"/>
    <property type="match status" value="1"/>
</dbReference>
<organism evidence="3 4">
    <name type="scientific">Paenibacillus dokdonensis</name>
    <dbReference type="NCBI Taxonomy" id="2567944"/>
    <lineage>
        <taxon>Bacteria</taxon>
        <taxon>Bacillati</taxon>
        <taxon>Bacillota</taxon>
        <taxon>Bacilli</taxon>
        <taxon>Bacillales</taxon>
        <taxon>Paenibacillaceae</taxon>
        <taxon>Paenibacillus</taxon>
    </lineage>
</organism>
<dbReference type="InterPro" id="IPR006119">
    <property type="entry name" value="Resolv_N"/>
</dbReference>
<accession>A0ABU6GTT8</accession>
<dbReference type="PANTHER" id="PTHR30461:SF23">
    <property type="entry name" value="DNA RECOMBINASE-RELATED"/>
    <property type="match status" value="1"/>
</dbReference>
<reference evidence="3 4" key="1">
    <citation type="submission" date="2023-03" db="EMBL/GenBank/DDBJ databases">
        <title>Bacillus Genome Sequencing.</title>
        <authorList>
            <person name="Dunlap C."/>
        </authorList>
    </citation>
    <scope>NUCLEOTIDE SEQUENCE [LARGE SCALE GENOMIC DNA]</scope>
    <source>
        <strain evidence="3 4">BD-525</strain>
    </source>
</reference>
<dbReference type="InterPro" id="IPR050639">
    <property type="entry name" value="SSR_resolvase"/>
</dbReference>
<gene>
    <name evidence="3" type="ORF">P4H66_23540</name>
</gene>
<feature type="domain" description="Recombinase" evidence="2">
    <location>
        <begin position="155"/>
        <end position="275"/>
    </location>
</feature>
<dbReference type="SMART" id="SM00857">
    <property type="entry name" value="Resolvase"/>
    <property type="match status" value="1"/>
</dbReference>
<name>A0ABU6GTT8_9BACL</name>
<evidence type="ECO:0000313" key="4">
    <source>
        <dbReference type="Proteomes" id="UP001344632"/>
    </source>
</evidence>
<dbReference type="Gene3D" id="3.90.1750.20">
    <property type="entry name" value="Putative Large Serine Recombinase, Chain B, Domain 2"/>
    <property type="match status" value="1"/>
</dbReference>
<protein>
    <submittedName>
        <fullName evidence="3">Recombinase family protein</fullName>
    </submittedName>
</protein>
<dbReference type="InterPro" id="IPR011109">
    <property type="entry name" value="DNA_bind_recombinase_dom"/>
</dbReference>
<feature type="domain" description="Resolvase/invertase-type recombinase catalytic" evidence="1">
    <location>
        <begin position="2"/>
        <end position="147"/>
    </location>
</feature>
<dbReference type="Pfam" id="PF00239">
    <property type="entry name" value="Resolvase"/>
    <property type="match status" value="1"/>
</dbReference>
<evidence type="ECO:0000313" key="3">
    <source>
        <dbReference type="EMBL" id="MEC0242789.1"/>
    </source>
</evidence>
<dbReference type="PANTHER" id="PTHR30461">
    <property type="entry name" value="DNA-INVERTASE FROM LAMBDOID PROPHAGE"/>
    <property type="match status" value="1"/>
</dbReference>
<dbReference type="InterPro" id="IPR038109">
    <property type="entry name" value="DNA_bind_recomb_sf"/>
</dbReference>
<evidence type="ECO:0000259" key="1">
    <source>
        <dbReference type="PROSITE" id="PS51736"/>
    </source>
</evidence>
<dbReference type="PROSITE" id="PS51737">
    <property type="entry name" value="RECOMBINASE_DNA_BIND"/>
    <property type="match status" value="1"/>
</dbReference>
<dbReference type="EMBL" id="JARLKZ010000020">
    <property type="protein sequence ID" value="MEC0242789.1"/>
    <property type="molecule type" value="Genomic_DNA"/>
</dbReference>
<dbReference type="Proteomes" id="UP001344632">
    <property type="component" value="Unassembled WGS sequence"/>
</dbReference>
<evidence type="ECO:0000259" key="2">
    <source>
        <dbReference type="PROSITE" id="PS51737"/>
    </source>
</evidence>
<comment type="caution">
    <text evidence="3">The sequence shown here is derived from an EMBL/GenBank/DDBJ whole genome shotgun (WGS) entry which is preliminary data.</text>
</comment>
<dbReference type="Gene3D" id="3.40.50.1390">
    <property type="entry name" value="Resolvase, N-terminal catalytic domain"/>
    <property type="match status" value="1"/>
</dbReference>
<dbReference type="InterPro" id="IPR025827">
    <property type="entry name" value="Zn_ribbon_recom_dom"/>
</dbReference>
<dbReference type="Pfam" id="PF07508">
    <property type="entry name" value="Recombinase"/>
    <property type="match status" value="1"/>
</dbReference>
<dbReference type="RefSeq" id="WP_326090556.1">
    <property type="nucleotide sequence ID" value="NZ_JARLKZ010000020.1"/>
</dbReference>
<dbReference type="Pfam" id="PF13408">
    <property type="entry name" value="Zn_ribbon_recom"/>
    <property type="match status" value="1"/>
</dbReference>
<dbReference type="CDD" id="cd03768">
    <property type="entry name" value="SR_ResInv"/>
    <property type="match status" value="1"/>
</dbReference>
<sequence>MKAAIYTRVSTDEQAQKGNSLTEQNERLRAYCKAMGYDEVDLYEDDGFSAKDMNRPKLKQLLDKVADYDLVVTTKIDRLCRNLLDLLTVIDFLEINNCGYASASESFDTSTPAGRMVLQILGAFAEFERERIRERVRDNMRSLAKNTTKAIGRPCFGFDIVNGEFEINEHEADYVHKMAEWIIHGSGCLKVAKLLNDKGVRTKDGNTFSEGAVRKLMRRETLMGTLVYNRTYTHKGKQLTRPEDEWIIVENHHPAILDSETFQNVQNAITGRKSARKQADNERWLLSGLVVCEHCGSSMTGQHRKKPSGREYFNYICSKYHKKGECFRHYVDRDDLENGIINDILLTDTFNFGKANTTKSDVTPGYDIKSIKDQLNKCSNKLQKQLELYEEGELSKEDFINAKNRIEKERYLLNKQLIEATAESDEVLNSKMKLKVESFKDQLLSKERLVVKNAIRQIVDQIRITDGTSVSIVYMPI</sequence>
<dbReference type="InterPro" id="IPR036162">
    <property type="entry name" value="Resolvase-like_N_sf"/>
</dbReference>
<dbReference type="SUPFAM" id="SSF53041">
    <property type="entry name" value="Resolvase-like"/>
    <property type="match status" value="1"/>
</dbReference>
<keyword evidence="4" id="KW-1185">Reference proteome</keyword>